<accession>A3SME0</accession>
<evidence type="ECO:0000313" key="1">
    <source>
        <dbReference type="EMBL" id="EAP75630.1"/>
    </source>
</evidence>
<proteinExistence type="predicted"/>
<dbReference type="AlphaFoldDB" id="A3SME0"/>
<dbReference type="HOGENOM" id="CLU_1487995_0_0_5"/>
<protein>
    <submittedName>
        <fullName evidence="1">Uncharacterized protein</fullName>
    </submittedName>
</protein>
<keyword evidence="2" id="KW-1185">Reference proteome</keyword>
<sequence length="181" mass="19583">MGLQVIGSDAAAELHAIVPSDWAGKEFCVRTSSSDGLYDSENTYRAPQNTSQPVTVPHVMMTRFPDKLAQTAPEGFGIRILQAPCDEVTEETAAGLALWRASGRAESFTLLVNSFDADRLVAIPGTGAPVECTEISADITVAFDRICVVPRPPETGRMKIRLVPVKDGRRGRPETLFVELP</sequence>
<organism evidence="1 2">
    <name type="scientific">Roseovarius nubinhibens (strain ATCC BAA-591 / DSM 15170 / ISM)</name>
    <dbReference type="NCBI Taxonomy" id="89187"/>
    <lineage>
        <taxon>Bacteria</taxon>
        <taxon>Pseudomonadati</taxon>
        <taxon>Pseudomonadota</taxon>
        <taxon>Alphaproteobacteria</taxon>
        <taxon>Rhodobacterales</taxon>
        <taxon>Roseobacteraceae</taxon>
        <taxon>Roseovarius</taxon>
    </lineage>
</organism>
<dbReference type="Proteomes" id="UP000005954">
    <property type="component" value="Unassembled WGS sequence"/>
</dbReference>
<dbReference type="STRING" id="89187.ISM_12230"/>
<name>A3SME0_ROSNI</name>
<comment type="caution">
    <text evidence="1">The sequence shown here is derived from an EMBL/GenBank/DDBJ whole genome shotgun (WGS) entry which is preliminary data.</text>
</comment>
<dbReference type="EMBL" id="AALY01000002">
    <property type="protein sequence ID" value="EAP75630.1"/>
    <property type="molecule type" value="Genomic_DNA"/>
</dbReference>
<evidence type="ECO:0000313" key="2">
    <source>
        <dbReference type="Proteomes" id="UP000005954"/>
    </source>
</evidence>
<gene>
    <name evidence="1" type="ORF">ISM_12230</name>
</gene>
<dbReference type="eggNOG" id="ENOG502ZISN">
    <property type="taxonomic scope" value="Bacteria"/>
</dbReference>
<reference evidence="1 2" key="1">
    <citation type="submission" date="2005-12" db="EMBL/GenBank/DDBJ databases">
        <authorList>
            <person name="Moran M.A."/>
            <person name="Ferriera S."/>
            <person name="Johnson J."/>
            <person name="Kravitz S."/>
            <person name="Halpern A."/>
            <person name="Remington K."/>
            <person name="Beeson K."/>
            <person name="Tran B."/>
            <person name="Rogers Y.-H."/>
            <person name="Friedman R."/>
            <person name="Venter J.C."/>
        </authorList>
    </citation>
    <scope>NUCLEOTIDE SEQUENCE [LARGE SCALE GENOMIC DNA]</scope>
    <source>
        <strain evidence="2">ATCC BAA-591 / DSM 15170 / ISM</strain>
    </source>
</reference>